<dbReference type="OrthoDB" id="5368493at2"/>
<dbReference type="PANTHER" id="PTHR23508">
    <property type="entry name" value="CARBOXYLIC ACID TRANSPORTER PROTEIN HOMOLOG"/>
    <property type="match status" value="1"/>
</dbReference>
<dbReference type="AlphaFoldDB" id="A0A0F6SHG0"/>
<organism evidence="7 8">
    <name type="scientific">Sandaracinus amylolyticus</name>
    <dbReference type="NCBI Taxonomy" id="927083"/>
    <lineage>
        <taxon>Bacteria</taxon>
        <taxon>Pseudomonadati</taxon>
        <taxon>Myxococcota</taxon>
        <taxon>Polyangia</taxon>
        <taxon>Polyangiales</taxon>
        <taxon>Sandaracinaceae</taxon>
        <taxon>Sandaracinus</taxon>
    </lineage>
</organism>
<dbReference type="RefSeq" id="WP_053237349.1">
    <property type="nucleotide sequence ID" value="NZ_CP011125.1"/>
</dbReference>
<dbReference type="InterPro" id="IPR036259">
    <property type="entry name" value="MFS_trans_sf"/>
</dbReference>
<proteinExistence type="predicted"/>
<keyword evidence="8" id="KW-1185">Reference proteome</keyword>
<dbReference type="Pfam" id="PF07690">
    <property type="entry name" value="MFS_1"/>
    <property type="match status" value="1"/>
</dbReference>
<dbReference type="SUPFAM" id="SSF103473">
    <property type="entry name" value="MFS general substrate transporter"/>
    <property type="match status" value="1"/>
</dbReference>
<evidence type="ECO:0000256" key="3">
    <source>
        <dbReference type="ARBA" id="ARBA00022989"/>
    </source>
</evidence>
<keyword evidence="4 5" id="KW-0472">Membrane</keyword>
<protein>
    <submittedName>
        <fullName evidence="7">Sialic acid transporter (Permease) NanT</fullName>
    </submittedName>
</protein>
<evidence type="ECO:0000256" key="1">
    <source>
        <dbReference type="ARBA" id="ARBA00004141"/>
    </source>
</evidence>
<dbReference type="GO" id="GO:0005886">
    <property type="term" value="C:plasma membrane"/>
    <property type="evidence" value="ECO:0007669"/>
    <property type="project" value="TreeGrafter"/>
</dbReference>
<feature type="domain" description="Major facilitator superfamily (MFS) profile" evidence="6">
    <location>
        <begin position="17"/>
        <end position="322"/>
    </location>
</feature>
<comment type="subcellular location">
    <subcellularLocation>
        <location evidence="1">Membrane</location>
        <topology evidence="1">Multi-pass membrane protein</topology>
    </subcellularLocation>
</comment>
<feature type="transmembrane region" description="Helical" evidence="5">
    <location>
        <begin position="220"/>
        <end position="242"/>
    </location>
</feature>
<evidence type="ECO:0000313" key="7">
    <source>
        <dbReference type="EMBL" id="AKF10379.1"/>
    </source>
</evidence>
<evidence type="ECO:0000259" key="6">
    <source>
        <dbReference type="PROSITE" id="PS50850"/>
    </source>
</evidence>
<feature type="transmembrane region" description="Helical" evidence="5">
    <location>
        <begin position="56"/>
        <end position="75"/>
    </location>
</feature>
<evidence type="ECO:0000313" key="8">
    <source>
        <dbReference type="Proteomes" id="UP000034883"/>
    </source>
</evidence>
<dbReference type="PANTHER" id="PTHR23508:SF10">
    <property type="entry name" value="CARBOXYLIC ACID TRANSPORTER PROTEIN HOMOLOG"/>
    <property type="match status" value="1"/>
</dbReference>
<dbReference type="GO" id="GO:0046943">
    <property type="term" value="F:carboxylic acid transmembrane transporter activity"/>
    <property type="evidence" value="ECO:0007669"/>
    <property type="project" value="TreeGrafter"/>
</dbReference>
<evidence type="ECO:0000256" key="5">
    <source>
        <dbReference type="SAM" id="Phobius"/>
    </source>
</evidence>
<sequence length="322" mass="34898">MTSTGWFARMSPPERRTFWSCFWGWALDAMDVQIYSLVIPTIIATWDLSTREAGEIATATLLSSALGGWIAGALADRIGRVRTLQLTILWFSIFTLVCSLAQTFEQLLVARTLMGLGFGGEWTAGAVLIGEVIRPEHRGRAVGTVQSGWAVGWALALTAQVVTFQLFEPEIAWRALFAVGVAPAALVLVLRRFVAEPPVFEETRRRVGARARLREIVSRPLLRITVLTSLLTTGAQGGYYAIATWLPTYLETERGLGSLGTSAYLAVVIAGSFAGYLTGAHLADRIGRRALFFVFAIGAAAIVVAYTSVELDDGSTWTLHAG</sequence>
<dbReference type="KEGG" id="samy:DB32_007528"/>
<feature type="transmembrane region" description="Helical" evidence="5">
    <location>
        <begin position="171"/>
        <end position="190"/>
    </location>
</feature>
<feature type="transmembrane region" description="Helical" evidence="5">
    <location>
        <begin position="290"/>
        <end position="309"/>
    </location>
</feature>
<name>A0A0F6SHG0_9BACT</name>
<dbReference type="InterPro" id="IPR005829">
    <property type="entry name" value="Sugar_transporter_CS"/>
</dbReference>
<evidence type="ECO:0000256" key="2">
    <source>
        <dbReference type="ARBA" id="ARBA00022692"/>
    </source>
</evidence>
<reference evidence="7 8" key="1">
    <citation type="submission" date="2015-03" db="EMBL/GenBank/DDBJ databases">
        <title>Genome assembly of Sandaracinus amylolyticus DSM 53668.</title>
        <authorList>
            <person name="Sharma G."/>
            <person name="Subramanian S."/>
        </authorList>
    </citation>
    <scope>NUCLEOTIDE SEQUENCE [LARGE SCALE GENOMIC DNA]</scope>
    <source>
        <strain evidence="7 8">DSM 53668</strain>
    </source>
</reference>
<keyword evidence="3 5" id="KW-1133">Transmembrane helix</keyword>
<accession>A0A0F6SHG0</accession>
<feature type="transmembrane region" description="Helical" evidence="5">
    <location>
        <begin position="21"/>
        <end position="44"/>
    </location>
</feature>
<feature type="transmembrane region" description="Helical" evidence="5">
    <location>
        <begin position="262"/>
        <end position="283"/>
    </location>
</feature>
<dbReference type="Gene3D" id="1.20.1250.20">
    <property type="entry name" value="MFS general substrate transporter like domains"/>
    <property type="match status" value="1"/>
</dbReference>
<gene>
    <name evidence="7" type="ORF">DB32_007528</name>
</gene>
<dbReference type="InterPro" id="IPR020846">
    <property type="entry name" value="MFS_dom"/>
</dbReference>
<dbReference type="Proteomes" id="UP000034883">
    <property type="component" value="Chromosome"/>
</dbReference>
<dbReference type="PROSITE" id="PS00217">
    <property type="entry name" value="SUGAR_TRANSPORT_2"/>
    <property type="match status" value="1"/>
</dbReference>
<keyword evidence="2 5" id="KW-0812">Transmembrane</keyword>
<dbReference type="InterPro" id="IPR011701">
    <property type="entry name" value="MFS"/>
</dbReference>
<dbReference type="PROSITE" id="PS50850">
    <property type="entry name" value="MFS"/>
    <property type="match status" value="1"/>
</dbReference>
<evidence type="ECO:0000256" key="4">
    <source>
        <dbReference type="ARBA" id="ARBA00023136"/>
    </source>
</evidence>
<feature type="transmembrane region" description="Helical" evidence="5">
    <location>
        <begin position="87"/>
        <end position="104"/>
    </location>
</feature>
<dbReference type="STRING" id="927083.DB32_007528"/>
<dbReference type="EMBL" id="CP011125">
    <property type="protein sequence ID" value="AKF10379.1"/>
    <property type="molecule type" value="Genomic_DNA"/>
</dbReference>